<dbReference type="GO" id="GO:0005634">
    <property type="term" value="C:nucleus"/>
    <property type="evidence" value="ECO:0007669"/>
    <property type="project" value="TreeGrafter"/>
</dbReference>
<sequence length="321" mass="36687">MLITVFDMHRGLKRDVFSKGAMYTRISSTLALHGDIHIICSSFVPQSRSWKTYLTMMHWSLRRQSSWVQLAGHQGNFQLSEGGEVLKLYSEEEAKCLDSLMTDLLRPFVPQYHGLVTRGEHCYIRLEDLLSGLRRPVIMDCKMGVRTYQEEELITARTKSTLRSDMYQKMMKIDPTALSAEEHAQKGVTKCRYLQWRDTTSSTSMLGFRIEGIMMEDGSVQRDFRKILTLAQVTEALLYFTRSQLDILVSSVIGSSLLFVHDHSSKANVWMIDFGKTTPVPATSELRHNIPWAEGSREDGYLIGLTSLITSLSQWRQCVVT</sequence>
<evidence type="ECO:0000256" key="3">
    <source>
        <dbReference type="ARBA" id="ARBA00022777"/>
    </source>
</evidence>
<dbReference type="PANTHER" id="PTHR12400">
    <property type="entry name" value="INOSITOL POLYPHOSPHATE KINASE"/>
    <property type="match status" value="1"/>
</dbReference>
<dbReference type="GO" id="GO:0000828">
    <property type="term" value="F:inositol hexakisphosphate kinase activity"/>
    <property type="evidence" value="ECO:0007669"/>
    <property type="project" value="TreeGrafter"/>
</dbReference>
<dbReference type="GeneTree" id="ENSGT00940000156764"/>
<dbReference type="EC" id="2.7.-.-" evidence="4"/>
<reference evidence="5" key="1">
    <citation type="submission" date="2025-08" db="UniProtKB">
        <authorList>
            <consortium name="Ensembl"/>
        </authorList>
    </citation>
    <scope>IDENTIFICATION</scope>
</reference>
<dbReference type="Proteomes" id="UP000694568">
    <property type="component" value="Unplaced"/>
</dbReference>
<dbReference type="Gene3D" id="3.30.470.160">
    <property type="entry name" value="Inositol polyphosphate kinase"/>
    <property type="match status" value="2"/>
</dbReference>
<dbReference type="Pfam" id="PF03770">
    <property type="entry name" value="IPK"/>
    <property type="match status" value="2"/>
</dbReference>
<comment type="similarity">
    <text evidence="1 4">Belongs to the inositol phosphokinase (IPK) family.</text>
</comment>
<evidence type="ECO:0000313" key="5">
    <source>
        <dbReference type="Ensembl" id="ENSSLUP00000038408.1"/>
    </source>
</evidence>
<accession>A0A8D0D4P5</accession>
<dbReference type="PANTHER" id="PTHR12400:SF77">
    <property type="entry name" value="KINASE"/>
    <property type="match status" value="1"/>
</dbReference>
<dbReference type="Ensembl" id="ENSSLUT00000039623.1">
    <property type="protein sequence ID" value="ENSSLUP00000038408.1"/>
    <property type="gene ID" value="ENSSLUG00000017154.1"/>
</dbReference>
<dbReference type="GO" id="GO:0032958">
    <property type="term" value="P:inositol phosphate biosynthetic process"/>
    <property type="evidence" value="ECO:0007669"/>
    <property type="project" value="InterPro"/>
</dbReference>
<reference evidence="5" key="2">
    <citation type="submission" date="2025-09" db="UniProtKB">
        <authorList>
            <consortium name="Ensembl"/>
        </authorList>
    </citation>
    <scope>IDENTIFICATION</scope>
</reference>
<dbReference type="GO" id="GO:0005737">
    <property type="term" value="C:cytoplasm"/>
    <property type="evidence" value="ECO:0007669"/>
    <property type="project" value="TreeGrafter"/>
</dbReference>
<name>A0A8D0D4P5_SANLU</name>
<protein>
    <recommendedName>
        <fullName evidence="4">Kinase</fullName>
        <ecNumber evidence="4">2.7.-.-</ecNumber>
    </recommendedName>
</protein>
<proteinExistence type="inferred from homology"/>
<evidence type="ECO:0000256" key="1">
    <source>
        <dbReference type="ARBA" id="ARBA00007374"/>
    </source>
</evidence>
<dbReference type="SUPFAM" id="SSF56104">
    <property type="entry name" value="SAICAR synthase-like"/>
    <property type="match status" value="1"/>
</dbReference>
<dbReference type="GO" id="GO:0046854">
    <property type="term" value="P:phosphatidylinositol phosphate biosynthetic process"/>
    <property type="evidence" value="ECO:0007669"/>
    <property type="project" value="TreeGrafter"/>
</dbReference>
<keyword evidence="6" id="KW-1185">Reference proteome</keyword>
<evidence type="ECO:0000313" key="6">
    <source>
        <dbReference type="Proteomes" id="UP000694568"/>
    </source>
</evidence>
<keyword evidence="2 4" id="KW-0808">Transferase</keyword>
<evidence type="ECO:0000256" key="2">
    <source>
        <dbReference type="ARBA" id="ARBA00022679"/>
    </source>
</evidence>
<dbReference type="InterPro" id="IPR038286">
    <property type="entry name" value="IPK_sf"/>
</dbReference>
<evidence type="ECO:0000256" key="4">
    <source>
        <dbReference type="RuleBase" id="RU363090"/>
    </source>
</evidence>
<dbReference type="InterPro" id="IPR005522">
    <property type="entry name" value="IPK"/>
</dbReference>
<organism evidence="5 6">
    <name type="scientific">Sander lucioperca</name>
    <name type="common">Pike-perch</name>
    <name type="synonym">Perca lucioperca</name>
    <dbReference type="NCBI Taxonomy" id="283035"/>
    <lineage>
        <taxon>Eukaryota</taxon>
        <taxon>Metazoa</taxon>
        <taxon>Chordata</taxon>
        <taxon>Craniata</taxon>
        <taxon>Vertebrata</taxon>
        <taxon>Euteleostomi</taxon>
        <taxon>Actinopterygii</taxon>
        <taxon>Neopterygii</taxon>
        <taxon>Teleostei</taxon>
        <taxon>Neoteleostei</taxon>
        <taxon>Acanthomorphata</taxon>
        <taxon>Eupercaria</taxon>
        <taxon>Perciformes</taxon>
        <taxon>Percoidei</taxon>
        <taxon>Percidae</taxon>
        <taxon>Luciopercinae</taxon>
        <taxon>Sander</taxon>
    </lineage>
</organism>
<dbReference type="AlphaFoldDB" id="A0A8D0D4P5"/>
<keyword evidence="3 4" id="KW-0418">Kinase</keyword>